<evidence type="ECO:0000313" key="5">
    <source>
        <dbReference type="Proteomes" id="UP001303001"/>
    </source>
</evidence>
<dbReference type="InterPro" id="IPR050832">
    <property type="entry name" value="Bact_Acetyltransf"/>
</dbReference>
<evidence type="ECO:0000256" key="1">
    <source>
        <dbReference type="ARBA" id="ARBA00022679"/>
    </source>
</evidence>
<organism evidence="4 5">
    <name type="scientific">Micromonospora halotolerans</name>
    <dbReference type="NCBI Taxonomy" id="709879"/>
    <lineage>
        <taxon>Bacteria</taxon>
        <taxon>Bacillati</taxon>
        <taxon>Actinomycetota</taxon>
        <taxon>Actinomycetes</taxon>
        <taxon>Micromonosporales</taxon>
        <taxon>Micromonosporaceae</taxon>
        <taxon>Micromonospora</taxon>
    </lineage>
</organism>
<dbReference type="RefSeq" id="WP_313721022.1">
    <property type="nucleotide sequence ID" value="NZ_CP134876.1"/>
</dbReference>
<dbReference type="SUPFAM" id="SSF55729">
    <property type="entry name" value="Acyl-CoA N-acyltransferases (Nat)"/>
    <property type="match status" value="1"/>
</dbReference>
<dbReference type="InterPro" id="IPR000182">
    <property type="entry name" value="GNAT_dom"/>
</dbReference>
<keyword evidence="5" id="KW-1185">Reference proteome</keyword>
<dbReference type="CDD" id="cd04301">
    <property type="entry name" value="NAT_SF"/>
    <property type="match status" value="1"/>
</dbReference>
<dbReference type="Pfam" id="PF00583">
    <property type="entry name" value="Acetyltransf_1"/>
    <property type="match status" value="1"/>
</dbReference>
<name>A0ABY9ZX17_9ACTN</name>
<evidence type="ECO:0000259" key="3">
    <source>
        <dbReference type="PROSITE" id="PS51186"/>
    </source>
</evidence>
<protein>
    <submittedName>
        <fullName evidence="4">GNAT family N-acetyltransferase</fullName>
    </submittedName>
</protein>
<gene>
    <name evidence="4" type="ORF">RMN56_29025</name>
</gene>
<accession>A0ABY9ZX17</accession>
<dbReference type="Proteomes" id="UP001303001">
    <property type="component" value="Chromosome"/>
</dbReference>
<dbReference type="PROSITE" id="PS51186">
    <property type="entry name" value="GNAT"/>
    <property type="match status" value="1"/>
</dbReference>
<reference evidence="4 5" key="1">
    <citation type="submission" date="2023-09" db="EMBL/GenBank/DDBJ databases">
        <title>Micromonospora halotolerans DSM 45598 genome sequence.</title>
        <authorList>
            <person name="Mo P."/>
        </authorList>
    </citation>
    <scope>NUCLEOTIDE SEQUENCE [LARGE SCALE GENOMIC DNA]</scope>
    <source>
        <strain evidence="4 5">DSM 45598</strain>
    </source>
</reference>
<dbReference type="Gene3D" id="3.40.630.30">
    <property type="match status" value="1"/>
</dbReference>
<sequence>MPIMVRSPVSEDWPGLRPMLRDMGVNGDHPDAQRERYLQLVADPRWVMLGAHADGELAGYAAVQDYGPHLRSGDDHRIARLHDLYVRPDLRLGGVGRALMTAVSQWARQRVRYLEWQAHQDRAVPFYERLGYKGDPCPQPEYPTFEIDFRSPSGSGG</sequence>
<proteinExistence type="predicted"/>
<dbReference type="InterPro" id="IPR016181">
    <property type="entry name" value="Acyl_CoA_acyltransferase"/>
</dbReference>
<keyword evidence="2" id="KW-0012">Acyltransferase</keyword>
<dbReference type="EMBL" id="CP134876">
    <property type="protein sequence ID" value="WNM39120.1"/>
    <property type="molecule type" value="Genomic_DNA"/>
</dbReference>
<dbReference type="PANTHER" id="PTHR43877">
    <property type="entry name" value="AMINOALKYLPHOSPHONATE N-ACETYLTRANSFERASE-RELATED-RELATED"/>
    <property type="match status" value="1"/>
</dbReference>
<keyword evidence="1" id="KW-0808">Transferase</keyword>
<evidence type="ECO:0000313" key="4">
    <source>
        <dbReference type="EMBL" id="WNM39120.1"/>
    </source>
</evidence>
<feature type="domain" description="N-acetyltransferase" evidence="3">
    <location>
        <begin position="3"/>
        <end position="152"/>
    </location>
</feature>
<evidence type="ECO:0000256" key="2">
    <source>
        <dbReference type="ARBA" id="ARBA00023315"/>
    </source>
</evidence>